<dbReference type="EMBL" id="BMAC01006079">
    <property type="protein sequence ID" value="GFQ08473.1"/>
    <property type="molecule type" value="Genomic_DNA"/>
</dbReference>
<evidence type="ECO:0000313" key="2">
    <source>
        <dbReference type="EMBL" id="GFQ08473.1"/>
    </source>
</evidence>
<gene>
    <name evidence="1" type="ORF">PHJA_001641600</name>
    <name evidence="2" type="ORF">PHJA_002991300</name>
</gene>
<organism evidence="1 3">
    <name type="scientific">Phtheirospermum japonicum</name>
    <dbReference type="NCBI Taxonomy" id="374723"/>
    <lineage>
        <taxon>Eukaryota</taxon>
        <taxon>Viridiplantae</taxon>
        <taxon>Streptophyta</taxon>
        <taxon>Embryophyta</taxon>
        <taxon>Tracheophyta</taxon>
        <taxon>Spermatophyta</taxon>
        <taxon>Magnoliopsida</taxon>
        <taxon>eudicotyledons</taxon>
        <taxon>Gunneridae</taxon>
        <taxon>Pentapetalae</taxon>
        <taxon>asterids</taxon>
        <taxon>lamiids</taxon>
        <taxon>Lamiales</taxon>
        <taxon>Orobanchaceae</taxon>
        <taxon>Orobanchaceae incertae sedis</taxon>
        <taxon>Phtheirospermum</taxon>
    </lineage>
</organism>
<comment type="caution">
    <text evidence="1">The sequence shown here is derived from an EMBL/GenBank/DDBJ whole genome shotgun (WGS) entry which is preliminary data.</text>
</comment>
<dbReference type="EMBL" id="BMAC01000372">
    <property type="protein sequence ID" value="GFP94972.1"/>
    <property type="molecule type" value="Genomic_DNA"/>
</dbReference>
<reference evidence="1" key="1">
    <citation type="submission" date="2020-07" db="EMBL/GenBank/DDBJ databases">
        <title>Ethylene signaling mediates host invasion by parasitic plants.</title>
        <authorList>
            <person name="Yoshida S."/>
        </authorList>
    </citation>
    <scope>NUCLEOTIDE SEQUENCE</scope>
    <source>
        <strain evidence="1">Okayama</strain>
    </source>
</reference>
<dbReference type="Proteomes" id="UP000653305">
    <property type="component" value="Unassembled WGS sequence"/>
</dbReference>
<keyword evidence="3" id="KW-1185">Reference proteome</keyword>
<name>A0A830C9T9_9LAMI</name>
<accession>A0A830C9T9</accession>
<dbReference type="OrthoDB" id="1918594at2759"/>
<protein>
    <submittedName>
        <fullName evidence="1">Uncharacterized protein</fullName>
    </submittedName>
</protein>
<sequence>MKPETGEWTNMSSIKLEAEKCTFEGVSALNCRLVPVGWSKLGEVLVFRVGFTRFYIAYNVRTHEIDSFDIEHNNSRGHIVHRNSLVWLDGC</sequence>
<proteinExistence type="predicted"/>
<dbReference type="AlphaFoldDB" id="A0A830C9T9"/>
<evidence type="ECO:0000313" key="1">
    <source>
        <dbReference type="EMBL" id="GFP94972.1"/>
    </source>
</evidence>
<evidence type="ECO:0000313" key="3">
    <source>
        <dbReference type="Proteomes" id="UP000653305"/>
    </source>
</evidence>